<reference evidence="3 4" key="1">
    <citation type="submission" date="2019-09" db="EMBL/GenBank/DDBJ databases">
        <authorList>
            <person name="Wang X."/>
        </authorList>
    </citation>
    <scope>NUCLEOTIDE SEQUENCE [LARGE SCALE GENOMIC DNA]</scope>
    <source>
        <strain evidence="3 4">CICC 11023</strain>
    </source>
</reference>
<name>A0A5N0E9B9_9NOCA</name>
<gene>
    <name evidence="3" type="ORF">F3087_32870</name>
</gene>
<dbReference type="AlphaFoldDB" id="A0A5N0E9B9"/>
<dbReference type="Pfam" id="PF00805">
    <property type="entry name" value="Pentapeptide"/>
    <property type="match status" value="3"/>
</dbReference>
<keyword evidence="2" id="KW-0472">Membrane</keyword>
<dbReference type="PANTHER" id="PTHR14136:SF17">
    <property type="entry name" value="BTB_POZ DOMAIN-CONTAINING PROTEIN KCTD9"/>
    <property type="match status" value="1"/>
</dbReference>
<organism evidence="3 4">
    <name type="scientific">Nocardia colli</name>
    <dbReference type="NCBI Taxonomy" id="2545717"/>
    <lineage>
        <taxon>Bacteria</taxon>
        <taxon>Bacillati</taxon>
        <taxon>Actinomycetota</taxon>
        <taxon>Actinomycetes</taxon>
        <taxon>Mycobacteriales</taxon>
        <taxon>Nocardiaceae</taxon>
        <taxon>Nocardia</taxon>
    </lineage>
</organism>
<evidence type="ECO:0000256" key="2">
    <source>
        <dbReference type="SAM" id="Phobius"/>
    </source>
</evidence>
<keyword evidence="2" id="KW-0812">Transmembrane</keyword>
<dbReference type="RefSeq" id="WP_150405983.1">
    <property type="nucleotide sequence ID" value="NZ_VXLC01000018.1"/>
</dbReference>
<feature type="transmembrane region" description="Helical" evidence="2">
    <location>
        <begin position="30"/>
        <end position="51"/>
    </location>
</feature>
<protein>
    <submittedName>
        <fullName evidence="3">Pentapeptide repeat-containing protein</fullName>
    </submittedName>
</protein>
<dbReference type="OrthoDB" id="8440251at2"/>
<dbReference type="PANTHER" id="PTHR14136">
    <property type="entry name" value="BTB_POZ DOMAIN-CONTAINING PROTEIN KCTD9"/>
    <property type="match status" value="1"/>
</dbReference>
<keyword evidence="2" id="KW-1133">Transmembrane helix</keyword>
<accession>A0A5N0E9B9</accession>
<evidence type="ECO:0000256" key="1">
    <source>
        <dbReference type="SAM" id="MobiDB-lite"/>
    </source>
</evidence>
<comment type="caution">
    <text evidence="3">The sequence shown here is derived from an EMBL/GenBank/DDBJ whole genome shotgun (WGS) entry which is preliminary data.</text>
</comment>
<feature type="transmembrane region" description="Helical" evidence="2">
    <location>
        <begin position="57"/>
        <end position="78"/>
    </location>
</feature>
<proteinExistence type="predicted"/>
<sequence>MAARGIPANGMSGWSIRIRKLRPFPRRSRTVWLGAGAAIGGSVGFGAAVLLNLSAGLTQPVATFLAGAGALSAGILAYTNGQRSREQSELHHQADMERERERHDADTRRARESTLRDRYTAVTAQIAHDSAAIRQAGVYALTALADDWHAFGQDEERQVCINLLQWYLRVPFPDASSAADLPEREIRQTIVGIITERRRRRPEDPKSWATGVFTLKQASLPNCDLRIDLSGTNLTGADLTNANLSNTKLAGVSLTRACLTGANLSFVNLNSEDLAFANMTGANMIYADLAGARLTGVDMTGADLHFANLTDATLHNANLSESNLSDAKLTRAILSHARLTGSDMSGTNLANTDLTSVDMTGTNLADADLTGATMTHADLTNTDLTGATMTHANLVGANLTGAGLTGADLTDVITSNSTVWPAGFTPPV</sequence>
<dbReference type="Proteomes" id="UP000323876">
    <property type="component" value="Unassembled WGS sequence"/>
</dbReference>
<dbReference type="EMBL" id="VXLC01000018">
    <property type="protein sequence ID" value="KAA8884764.1"/>
    <property type="molecule type" value="Genomic_DNA"/>
</dbReference>
<dbReference type="InterPro" id="IPR051082">
    <property type="entry name" value="Pentapeptide-BTB/POZ_domain"/>
</dbReference>
<evidence type="ECO:0000313" key="3">
    <source>
        <dbReference type="EMBL" id="KAA8884764.1"/>
    </source>
</evidence>
<keyword evidence="4" id="KW-1185">Reference proteome</keyword>
<dbReference type="SUPFAM" id="SSF141571">
    <property type="entry name" value="Pentapeptide repeat-like"/>
    <property type="match status" value="1"/>
</dbReference>
<evidence type="ECO:0000313" key="4">
    <source>
        <dbReference type="Proteomes" id="UP000323876"/>
    </source>
</evidence>
<dbReference type="Gene3D" id="2.160.20.80">
    <property type="entry name" value="E3 ubiquitin-protein ligase SopA"/>
    <property type="match status" value="2"/>
</dbReference>
<dbReference type="InterPro" id="IPR001646">
    <property type="entry name" value="5peptide_repeat"/>
</dbReference>
<feature type="region of interest" description="Disordered" evidence="1">
    <location>
        <begin position="84"/>
        <end position="113"/>
    </location>
</feature>